<comment type="caution">
    <text evidence="2">The sequence shown here is derived from an EMBL/GenBank/DDBJ whole genome shotgun (WGS) entry which is preliminary data.</text>
</comment>
<evidence type="ECO:0000313" key="2">
    <source>
        <dbReference type="EMBL" id="MDM7886555.1"/>
    </source>
</evidence>
<dbReference type="RefSeq" id="WP_289459900.1">
    <property type="nucleotide sequence ID" value="NZ_JAUCML010000013.1"/>
</dbReference>
<protein>
    <submittedName>
        <fullName evidence="2">Uncharacterized protein</fullName>
    </submittedName>
</protein>
<proteinExistence type="predicted"/>
<evidence type="ECO:0000313" key="3">
    <source>
        <dbReference type="Proteomes" id="UP001237823"/>
    </source>
</evidence>
<feature type="transmembrane region" description="Helical" evidence="1">
    <location>
        <begin position="141"/>
        <end position="163"/>
    </location>
</feature>
<keyword evidence="3" id="KW-1185">Reference proteome</keyword>
<organism evidence="2 3">
    <name type="scientific">Curtobacterium citri</name>
    <dbReference type="NCBI Taxonomy" id="3055139"/>
    <lineage>
        <taxon>Bacteria</taxon>
        <taxon>Bacillati</taxon>
        <taxon>Actinomycetota</taxon>
        <taxon>Actinomycetes</taxon>
        <taxon>Micrococcales</taxon>
        <taxon>Microbacteriaceae</taxon>
        <taxon>Curtobacterium</taxon>
    </lineage>
</organism>
<name>A0ABT7TAE3_9MICO</name>
<keyword evidence="1" id="KW-0812">Transmembrane</keyword>
<dbReference type="EMBL" id="JAUCML010000013">
    <property type="protein sequence ID" value="MDM7886555.1"/>
    <property type="molecule type" value="Genomic_DNA"/>
</dbReference>
<evidence type="ECO:0000256" key="1">
    <source>
        <dbReference type="SAM" id="Phobius"/>
    </source>
</evidence>
<sequence length="252" mass="27808">MFAPEPTEYDFSVGNWLYGPKVERFPRQGPDGSVRVRSVVLDMDTVIEIGAILKRWSGGTDPTFTLVSGGEYGDRTVAESDLNALPAEDRARLMVRVIGQEEASMDGLVTFHSNPMVSVPSATVRDKIVEKLLNNRPRIKWALVTRLVPLALPLALVGLWIWLEVVQAMPAPAHAIGWVFLAGLFVAVAKPIYARRRTTVLGPGHRIRMESRAQTIARRADEKKNVKVAAITTVVTVPITIVLTSLFGFVFH</sequence>
<feature type="transmembrane region" description="Helical" evidence="1">
    <location>
        <begin position="175"/>
        <end position="193"/>
    </location>
</feature>
<feature type="transmembrane region" description="Helical" evidence="1">
    <location>
        <begin position="228"/>
        <end position="251"/>
    </location>
</feature>
<gene>
    <name evidence="2" type="ORF">QUG92_15700</name>
</gene>
<keyword evidence="1" id="KW-0472">Membrane</keyword>
<dbReference type="Proteomes" id="UP001237823">
    <property type="component" value="Unassembled WGS sequence"/>
</dbReference>
<accession>A0ABT7TAE3</accession>
<keyword evidence="1" id="KW-1133">Transmembrane helix</keyword>
<reference evidence="2 3" key="1">
    <citation type="submission" date="2023-06" db="EMBL/GenBank/DDBJ databases">
        <authorList>
            <person name="Feng G."/>
            <person name="Li J."/>
            <person name="Zhu H."/>
        </authorList>
    </citation>
    <scope>NUCLEOTIDE SEQUENCE [LARGE SCALE GENOMIC DNA]</scope>
    <source>
        <strain evidence="2 3">RHCKG23</strain>
    </source>
</reference>